<evidence type="ECO:0000256" key="6">
    <source>
        <dbReference type="ARBA" id="ARBA00023125"/>
    </source>
</evidence>
<dbReference type="PANTHER" id="PTHR47828">
    <property type="entry name" value="ARCHAEAL HISTONE A"/>
    <property type="match status" value="1"/>
</dbReference>
<organism evidence="8 9">
    <name type="scientific">Nanoarchaeum equitans (strain Kin4-M)</name>
    <dbReference type="NCBI Taxonomy" id="228908"/>
    <lineage>
        <taxon>Archaea</taxon>
        <taxon>Nanobdellota</taxon>
        <taxon>Candidatus Nanoarchaeia</taxon>
        <taxon>Nanoarchaeales</taxon>
        <taxon>Nanoarchaeaceae</taxon>
        <taxon>Nanoarchaeum</taxon>
    </lineage>
</organism>
<dbReference type="InterPro" id="IPR050004">
    <property type="entry name" value="HmfB-like"/>
</dbReference>
<dbReference type="CDD" id="cd22909">
    <property type="entry name" value="HFD_archaea_histone-like"/>
    <property type="match status" value="1"/>
</dbReference>
<dbReference type="InterPro" id="IPR009072">
    <property type="entry name" value="Histone-fold"/>
</dbReference>
<comment type="similarity">
    <text evidence="3">Belongs to the archaeal histone HMF family.</text>
</comment>
<dbReference type="EMBL" id="AE017199">
    <property type="protein sequence ID" value="AAR39136.1"/>
    <property type="molecule type" value="Genomic_DNA"/>
</dbReference>
<proteinExistence type="inferred from homology"/>
<gene>
    <name evidence="8" type="ordered locus">NEQ288</name>
</gene>
<dbReference type="KEGG" id="neq:NEQ288"/>
<feature type="domain" description="Transcription factor CBF/NF-Y/archaeal histone" evidence="7">
    <location>
        <begin position="8"/>
        <end position="73"/>
    </location>
</feature>
<dbReference type="GO" id="GO:0046982">
    <property type="term" value="F:protein heterodimerization activity"/>
    <property type="evidence" value="ECO:0007669"/>
    <property type="project" value="InterPro"/>
</dbReference>
<evidence type="ECO:0000256" key="4">
    <source>
        <dbReference type="ARBA" id="ARBA00022454"/>
    </source>
</evidence>
<dbReference type="InterPro" id="IPR003958">
    <property type="entry name" value="CBFA_NFYB_domain"/>
</dbReference>
<dbReference type="Proteomes" id="UP000000578">
    <property type="component" value="Chromosome"/>
</dbReference>
<dbReference type="Gene3D" id="1.10.20.10">
    <property type="entry name" value="Histone, subunit A"/>
    <property type="match status" value="1"/>
</dbReference>
<keyword evidence="5" id="KW-0963">Cytoplasm</keyword>
<evidence type="ECO:0000259" key="7">
    <source>
        <dbReference type="Pfam" id="PF00808"/>
    </source>
</evidence>
<dbReference type="Pfam" id="PF00808">
    <property type="entry name" value="CBFD_NFYB_HMF"/>
    <property type="match status" value="1"/>
</dbReference>
<dbReference type="SUPFAM" id="SSF47113">
    <property type="entry name" value="Histone-fold"/>
    <property type="match status" value="1"/>
</dbReference>
<keyword evidence="4" id="KW-0158">Chromosome</keyword>
<sequence length="82" mass="9171">MPAKRDRGIPLAAVERILKEEAKKVGVTRVSDKAVRLLKEKLEQIYAEIAKEALKLATHAKRKTIKKEDVLNAAKVVVKNLV</sequence>
<keyword evidence="6" id="KW-0238">DNA-binding</keyword>
<accession>Q74MT3</accession>
<dbReference type="InterPro" id="IPR050947">
    <property type="entry name" value="Archaeal_histone_HMF"/>
</dbReference>
<dbReference type="PANTHER" id="PTHR47828:SF1">
    <property type="entry name" value="ARCHAEAL HISTONE A"/>
    <property type="match status" value="1"/>
</dbReference>
<dbReference type="NCBIfam" id="NF043032">
    <property type="entry name" value="archaea_histone"/>
    <property type="match status" value="1"/>
</dbReference>
<evidence type="ECO:0000313" key="8">
    <source>
        <dbReference type="EMBL" id="AAR39136.1"/>
    </source>
</evidence>
<evidence type="ECO:0000313" key="9">
    <source>
        <dbReference type="Proteomes" id="UP000000578"/>
    </source>
</evidence>
<reference evidence="8 9" key="1">
    <citation type="journal article" date="2003" name="Proc. Natl. Acad. Sci. U.S.A.">
        <title>The genome of Nanoarchaeum equitans: insights into early archaeal evolution and derived parasitism.</title>
        <authorList>
            <person name="Waters E."/>
            <person name="Hohn M.J."/>
            <person name="Ahel I."/>
            <person name="Graham D.E."/>
            <person name="Adams M.D."/>
            <person name="Barnstead M."/>
            <person name="Beeson K.Y."/>
            <person name="Bibbs L."/>
            <person name="Bolanos R."/>
            <person name="Keller M."/>
            <person name="Kretz K."/>
            <person name="Lin X."/>
            <person name="Mathur E."/>
            <person name="Ni J."/>
            <person name="Podar M."/>
            <person name="Richardson T."/>
            <person name="Sutton G.G."/>
            <person name="Simon M."/>
            <person name="Soll D."/>
            <person name="Stetter K.O."/>
            <person name="Short J.M."/>
            <person name="Noordewier M."/>
        </authorList>
    </citation>
    <scope>NUCLEOTIDE SEQUENCE [LARGE SCALE GENOMIC DNA]</scope>
    <source>
        <strain evidence="8 9">Kin4-M</strain>
    </source>
</reference>
<dbReference type="AlphaFoldDB" id="Q74MT3"/>
<name>Q74MT3_NANEQ</name>
<evidence type="ECO:0000256" key="3">
    <source>
        <dbReference type="ARBA" id="ARBA00008264"/>
    </source>
</evidence>
<dbReference type="HOGENOM" id="CLU_192667_0_0_2"/>
<comment type="subcellular location">
    <subcellularLocation>
        <location evidence="1">Chromosome</location>
    </subcellularLocation>
    <subcellularLocation>
        <location evidence="2">Cytoplasm</location>
    </subcellularLocation>
</comment>
<dbReference type="GO" id="GO:0005737">
    <property type="term" value="C:cytoplasm"/>
    <property type="evidence" value="ECO:0007669"/>
    <property type="project" value="UniProtKB-SubCell"/>
</dbReference>
<dbReference type="GO" id="GO:0003677">
    <property type="term" value="F:DNA binding"/>
    <property type="evidence" value="ECO:0007669"/>
    <property type="project" value="UniProtKB-KW"/>
</dbReference>
<keyword evidence="9" id="KW-1185">Reference proteome</keyword>
<dbReference type="BioCyc" id="NEQU228908:GJB6-307-MONOMER"/>
<evidence type="ECO:0000256" key="5">
    <source>
        <dbReference type="ARBA" id="ARBA00022490"/>
    </source>
</evidence>
<evidence type="ECO:0000256" key="2">
    <source>
        <dbReference type="ARBA" id="ARBA00004496"/>
    </source>
</evidence>
<dbReference type="EnsemblBacteria" id="AAR39136">
    <property type="protein sequence ID" value="AAR39136"/>
    <property type="gene ID" value="NEQ288"/>
</dbReference>
<evidence type="ECO:0000256" key="1">
    <source>
        <dbReference type="ARBA" id="ARBA00004286"/>
    </source>
</evidence>
<dbReference type="GO" id="GO:0005694">
    <property type="term" value="C:chromosome"/>
    <property type="evidence" value="ECO:0007669"/>
    <property type="project" value="UniProtKB-SubCell"/>
</dbReference>
<protein>
    <submittedName>
        <fullName evidence="8">NEQ288</fullName>
    </submittedName>
</protein>